<keyword evidence="1" id="KW-0732">Signal</keyword>
<reference evidence="2 3" key="1">
    <citation type="submission" date="2020-02" db="EMBL/GenBank/DDBJ databases">
        <title>Flavobacterium sp. genome.</title>
        <authorList>
            <person name="Jung H.S."/>
            <person name="Baek J.H."/>
            <person name="Jeon C.O."/>
        </authorList>
    </citation>
    <scope>NUCLEOTIDE SEQUENCE [LARGE SCALE GENOMIC DNA]</scope>
    <source>
        <strain evidence="2 3">SE-s27</strain>
    </source>
</reference>
<name>A0ABX1QUG9_9FLAO</name>
<dbReference type="SUPFAM" id="SSF56935">
    <property type="entry name" value="Porins"/>
    <property type="match status" value="1"/>
</dbReference>
<evidence type="ECO:0000313" key="2">
    <source>
        <dbReference type="EMBL" id="NMH25511.1"/>
    </source>
</evidence>
<feature type="signal peptide" evidence="1">
    <location>
        <begin position="1"/>
        <end position="19"/>
    </location>
</feature>
<feature type="chain" id="PRO_5046011059" description="Aromatic hydrocarbon degradation protein" evidence="1">
    <location>
        <begin position="20"/>
        <end position="409"/>
    </location>
</feature>
<dbReference type="RefSeq" id="WP_169524210.1">
    <property type="nucleotide sequence ID" value="NZ_JAAMPT010000207.1"/>
</dbReference>
<accession>A0ABX1QUG9</accession>
<dbReference type="EMBL" id="JAAMPT010000207">
    <property type="protein sequence ID" value="NMH25511.1"/>
    <property type="molecule type" value="Genomic_DNA"/>
</dbReference>
<proteinExistence type="predicted"/>
<evidence type="ECO:0000313" key="3">
    <source>
        <dbReference type="Proteomes" id="UP000767947"/>
    </source>
</evidence>
<dbReference type="Gene3D" id="2.40.160.60">
    <property type="entry name" value="Outer membrane protein transport protein (OMPP1/FadL/TodX)"/>
    <property type="match status" value="1"/>
</dbReference>
<evidence type="ECO:0000256" key="1">
    <source>
        <dbReference type="SAM" id="SignalP"/>
    </source>
</evidence>
<dbReference type="Proteomes" id="UP000767947">
    <property type="component" value="Unassembled WGS sequence"/>
</dbReference>
<evidence type="ECO:0008006" key="4">
    <source>
        <dbReference type="Google" id="ProtNLM"/>
    </source>
</evidence>
<keyword evidence="3" id="KW-1185">Reference proteome</keyword>
<organism evidence="2 3">
    <name type="scientific">Flavobacterium solisilvae</name>
    <dbReference type="NCBI Taxonomy" id="1852019"/>
    <lineage>
        <taxon>Bacteria</taxon>
        <taxon>Pseudomonadati</taxon>
        <taxon>Bacteroidota</taxon>
        <taxon>Flavobacteriia</taxon>
        <taxon>Flavobacteriales</taxon>
        <taxon>Flavobacteriaceae</taxon>
        <taxon>Flavobacterium</taxon>
    </lineage>
</organism>
<protein>
    <recommendedName>
        <fullName evidence="4">Aromatic hydrocarbon degradation protein</fullName>
    </recommendedName>
</protein>
<comment type="caution">
    <text evidence="2">The sequence shown here is derived from an EMBL/GenBank/DDBJ whole genome shotgun (WGS) entry which is preliminary data.</text>
</comment>
<gene>
    <name evidence="2" type="ORF">G6042_09555</name>
</gene>
<sequence>MIKKIIVSFGLLFSLSSNAQEGTASPYSFYGIGDVKFKGTVENRMMGGVSVFSDSIHLNLQNPAHFASLQLTTFSVGGSSLNTTLKTEEAKEKARRVTLDYLAVGIPMGKLGVGFGLIPYSSVGYKINRSVRDAGGNVLEQTGYNGIGGINKVFLGMAYKITKKLNFGVDAQYNFGTIETTSFRIETGVQDGTIEENFSRISGLNFNAGLAYETKIKKKYTLFGSLVYSPEANLKLANERTITVDDQVDEQPVSNLTLKLPSKIAFGAGFGEVKKWLVGAELTLQQNSDLKNRFSDISGVVFENSTRYSLGGYYIPNYNSFSSYFERITYRGGLRFENTGMVIQNKSIEDFAVNFGVGLPFGGTFSNVNIGFEIGKRGTKYFNLIEENYFNINIGLSFNDKWFVKPKYN</sequence>